<accession>A0ABY1I6Y8</accession>
<name>A0ABY1I6Y8_9HYPH</name>
<reference evidence="1 2" key="1">
    <citation type="submission" date="2016-11" db="EMBL/GenBank/DDBJ databases">
        <authorList>
            <person name="Varghese N."/>
            <person name="Submissions S."/>
        </authorList>
    </citation>
    <scope>NUCLEOTIDE SEQUENCE [LARGE SCALE GENOMIC DNA]</scope>
    <source>
        <strain evidence="1 2">DSM 21988</strain>
    </source>
</reference>
<protein>
    <submittedName>
        <fullName evidence="1">Uncharacterized protein</fullName>
    </submittedName>
</protein>
<dbReference type="RefSeq" id="WP_060601972.1">
    <property type="nucleotide sequence ID" value="NZ_FQZC01000001.1"/>
</dbReference>
<comment type="caution">
    <text evidence="1">The sequence shown here is derived from an EMBL/GenBank/DDBJ whole genome shotgun (WGS) entry which is preliminary data.</text>
</comment>
<evidence type="ECO:0000313" key="1">
    <source>
        <dbReference type="EMBL" id="SHI71296.1"/>
    </source>
</evidence>
<evidence type="ECO:0000313" key="2">
    <source>
        <dbReference type="Proteomes" id="UP000184290"/>
    </source>
</evidence>
<organism evidence="1 2">
    <name type="scientific">Aureimonas altamirensis DSM 21988</name>
    <dbReference type="NCBI Taxonomy" id="1121026"/>
    <lineage>
        <taxon>Bacteria</taxon>
        <taxon>Pseudomonadati</taxon>
        <taxon>Pseudomonadota</taxon>
        <taxon>Alphaproteobacteria</taxon>
        <taxon>Hyphomicrobiales</taxon>
        <taxon>Aurantimonadaceae</taxon>
        <taxon>Aureimonas</taxon>
    </lineage>
</organism>
<proteinExistence type="predicted"/>
<gene>
    <name evidence="1" type="ORF">SAMN02745911_0929</name>
</gene>
<keyword evidence="2" id="KW-1185">Reference proteome</keyword>
<sequence>MLTAEPESKATETVANARPAMGGTFIGDAAAHLSELRDGRSRLRAKDLVSLLLCHGARAWRSSQPTTRVRIRVGSPLGGRALSLRMGSAKG</sequence>
<dbReference type="Proteomes" id="UP000184290">
    <property type="component" value="Unassembled WGS sequence"/>
</dbReference>
<dbReference type="EMBL" id="FQZC01000001">
    <property type="protein sequence ID" value="SHI71296.1"/>
    <property type="molecule type" value="Genomic_DNA"/>
</dbReference>